<dbReference type="PANTHER" id="PTHR43500">
    <property type="entry name" value="CYSTATHIONINE BETA-LYASE-RELATED"/>
    <property type="match status" value="1"/>
</dbReference>
<dbReference type="Gene3D" id="3.90.1150.10">
    <property type="entry name" value="Aspartate Aminotransferase, domain 1"/>
    <property type="match status" value="1"/>
</dbReference>
<comment type="catalytic activity">
    <reaction evidence="5">
        <text>L,L-cystathionine + H2O = L-homocysteine + pyruvate + NH4(+)</text>
        <dbReference type="Rhea" id="RHEA:13965"/>
        <dbReference type="ChEBI" id="CHEBI:15361"/>
        <dbReference type="ChEBI" id="CHEBI:15377"/>
        <dbReference type="ChEBI" id="CHEBI:28938"/>
        <dbReference type="ChEBI" id="CHEBI:58161"/>
        <dbReference type="ChEBI" id="CHEBI:58199"/>
    </reaction>
</comment>
<dbReference type="InterPro" id="IPR015422">
    <property type="entry name" value="PyrdxlP-dep_Trfase_small"/>
</dbReference>
<name>A0A6S7BDJ6_9BURK</name>
<dbReference type="PANTHER" id="PTHR43500:SF1">
    <property type="entry name" value="CYSTATHIONINE BETA-LYASE-RELATED"/>
    <property type="match status" value="1"/>
</dbReference>
<evidence type="ECO:0000256" key="3">
    <source>
        <dbReference type="ARBA" id="ARBA00022898"/>
    </source>
</evidence>
<dbReference type="GO" id="GO:0019346">
    <property type="term" value="P:transsulfuration"/>
    <property type="evidence" value="ECO:0007669"/>
    <property type="project" value="InterPro"/>
</dbReference>
<evidence type="ECO:0000256" key="5">
    <source>
        <dbReference type="ARBA" id="ARBA00047517"/>
    </source>
</evidence>
<dbReference type="InterPro" id="IPR015424">
    <property type="entry name" value="PyrdxlP-dep_Trfase"/>
</dbReference>
<evidence type="ECO:0000256" key="2">
    <source>
        <dbReference type="ARBA" id="ARBA00009077"/>
    </source>
</evidence>
<evidence type="ECO:0000256" key="7">
    <source>
        <dbReference type="RuleBase" id="RU362118"/>
    </source>
</evidence>
<keyword evidence="4 8" id="KW-0456">Lyase</keyword>
<dbReference type="InterPro" id="IPR000277">
    <property type="entry name" value="Cys/Met-Metab_PyrdxlP-dep_enz"/>
</dbReference>
<comment type="cofactor">
    <cofactor evidence="1 7">
        <name>pyridoxal 5'-phosphate</name>
        <dbReference type="ChEBI" id="CHEBI:597326"/>
    </cofactor>
</comment>
<dbReference type="AlphaFoldDB" id="A0A6S7BDJ6"/>
<accession>A0A6S7BDJ6</accession>
<keyword evidence="3 6" id="KW-0663">Pyridoxal phosphate</keyword>
<dbReference type="InterPro" id="IPR015421">
    <property type="entry name" value="PyrdxlP-dep_Trfase_major"/>
</dbReference>
<sequence length="416" mass="45253">MLSSTASIRLPSVQFPLPALAMSDAGPKLHPQTLSIHPDDQITPGWTAVPVPVARASTVLFPDLASIRALNWRDDSKWRYGLHATPTSMALAQRLATLEGGKHTLLHPSGLSSITNVYLAFVHPGDDILIPDNAYSPNRELADWYAKHHGVSVRYFDPMIGAKIADLLQDNTKLIWLEAPGSVTMEVPDVPAIAQVARAKGILTAIDSTYAAGLSFRPLEHGVDIVIQALTKYQSGGSDILMGATVTSNADLHAELKRARMIFGLGVSSDDCSLVLRSLPTMQVRYEAHDRSALALARWLKTRPEVDVVLHPALPDCPGHATFMRDFTAAGGLFSIVFNPRYSSAQVDAFVEGLRLFKLGYSWGGALSLALPYNVRTMRTATRWPHDGVLVRLFVGLEDEGDLRADIEQSLTAHLG</sequence>
<dbReference type="PIRSF" id="PIRSF001434">
    <property type="entry name" value="CGS"/>
    <property type="match status" value="1"/>
</dbReference>
<dbReference type="GO" id="GO:0047804">
    <property type="term" value="F:cysteine-S-conjugate beta-lyase activity"/>
    <property type="evidence" value="ECO:0007669"/>
    <property type="project" value="UniProtKB-EC"/>
</dbReference>
<reference evidence="8 9" key="1">
    <citation type="submission" date="2020-04" db="EMBL/GenBank/DDBJ databases">
        <authorList>
            <person name="De Canck E."/>
        </authorList>
    </citation>
    <scope>NUCLEOTIDE SEQUENCE [LARGE SCALE GENOMIC DNA]</scope>
    <source>
        <strain evidence="8 9">LMG 28138</strain>
    </source>
</reference>
<dbReference type="GO" id="GO:0019450">
    <property type="term" value="P:L-cysteine catabolic process to pyruvate"/>
    <property type="evidence" value="ECO:0007669"/>
    <property type="project" value="TreeGrafter"/>
</dbReference>
<dbReference type="NCBIfam" id="TIGR01324">
    <property type="entry name" value="cysta_beta_ly_B"/>
    <property type="match status" value="1"/>
</dbReference>
<dbReference type="FunFam" id="3.40.640.10:FF:000046">
    <property type="entry name" value="Cystathionine gamma-lyase"/>
    <property type="match status" value="1"/>
</dbReference>
<dbReference type="NCBIfam" id="NF005456">
    <property type="entry name" value="PRK07050.1"/>
    <property type="match status" value="1"/>
</dbReference>
<evidence type="ECO:0000256" key="1">
    <source>
        <dbReference type="ARBA" id="ARBA00001933"/>
    </source>
</evidence>
<organism evidence="8 9">
    <name type="scientific">Pararobbsia alpina</name>
    <dbReference type="NCBI Taxonomy" id="621374"/>
    <lineage>
        <taxon>Bacteria</taxon>
        <taxon>Pseudomonadati</taxon>
        <taxon>Pseudomonadota</taxon>
        <taxon>Betaproteobacteria</taxon>
        <taxon>Burkholderiales</taxon>
        <taxon>Burkholderiaceae</taxon>
        <taxon>Pararobbsia</taxon>
    </lineage>
</organism>
<proteinExistence type="inferred from homology"/>
<dbReference type="Gene3D" id="3.40.640.10">
    <property type="entry name" value="Type I PLP-dependent aspartate aminotransferase-like (Major domain)"/>
    <property type="match status" value="1"/>
</dbReference>
<dbReference type="Pfam" id="PF01053">
    <property type="entry name" value="Cys_Met_Meta_PP"/>
    <property type="match status" value="1"/>
</dbReference>
<keyword evidence="9" id="KW-1185">Reference proteome</keyword>
<evidence type="ECO:0000313" key="9">
    <source>
        <dbReference type="Proteomes" id="UP000494115"/>
    </source>
</evidence>
<dbReference type="SUPFAM" id="SSF53383">
    <property type="entry name" value="PLP-dependent transferases"/>
    <property type="match status" value="1"/>
</dbReference>
<dbReference type="InterPro" id="IPR006233">
    <property type="entry name" value="Cys_b_lyase_bac"/>
</dbReference>
<dbReference type="Proteomes" id="UP000494115">
    <property type="component" value="Unassembled WGS sequence"/>
</dbReference>
<gene>
    <name evidence="8" type="primary">metC_2</name>
    <name evidence="8" type="ORF">LMG28138_04118</name>
</gene>
<dbReference type="GO" id="GO:0030170">
    <property type="term" value="F:pyridoxal phosphate binding"/>
    <property type="evidence" value="ECO:0007669"/>
    <property type="project" value="InterPro"/>
</dbReference>
<evidence type="ECO:0000256" key="6">
    <source>
        <dbReference type="PIRSR" id="PIRSR001434-2"/>
    </source>
</evidence>
<dbReference type="EMBL" id="CADIKM010000024">
    <property type="protein sequence ID" value="CAB3796633.1"/>
    <property type="molecule type" value="Genomic_DNA"/>
</dbReference>
<protein>
    <submittedName>
        <fullName evidence="8">Cystathionine beta-lyase MetC</fullName>
        <ecNumber evidence="8">4.4.1.13</ecNumber>
    </submittedName>
</protein>
<dbReference type="EC" id="4.4.1.13" evidence="8"/>
<comment type="similarity">
    <text evidence="2 7">Belongs to the trans-sulfuration enzymes family.</text>
</comment>
<feature type="modified residue" description="N6-(pyridoxal phosphate)lysine" evidence="6">
    <location>
        <position position="232"/>
    </location>
</feature>
<evidence type="ECO:0000256" key="4">
    <source>
        <dbReference type="ARBA" id="ARBA00023239"/>
    </source>
</evidence>
<evidence type="ECO:0000313" key="8">
    <source>
        <dbReference type="EMBL" id="CAB3796633.1"/>
    </source>
</evidence>